<dbReference type="Proteomes" id="UP000315295">
    <property type="component" value="Unassembled WGS sequence"/>
</dbReference>
<protein>
    <submittedName>
        <fullName evidence="1">Uncharacterized protein</fullName>
    </submittedName>
</protein>
<reference evidence="1 2" key="1">
    <citation type="journal article" date="2019" name="G3 (Bethesda)">
        <title>Sequencing of a Wild Apple (Malus baccata) Genome Unravels the Differences Between Cultivated and Wild Apple Species Regarding Disease Resistance and Cold Tolerance.</title>
        <authorList>
            <person name="Chen X."/>
        </authorList>
    </citation>
    <scope>NUCLEOTIDE SEQUENCE [LARGE SCALE GENOMIC DNA]</scope>
    <source>
        <strain evidence="2">cv. Shandingzi</strain>
        <tissue evidence="1">Leaves</tissue>
    </source>
</reference>
<evidence type="ECO:0000313" key="1">
    <source>
        <dbReference type="EMBL" id="TQE14336.1"/>
    </source>
</evidence>
<organism evidence="1 2">
    <name type="scientific">Malus baccata</name>
    <name type="common">Siberian crab apple</name>
    <name type="synonym">Pyrus baccata</name>
    <dbReference type="NCBI Taxonomy" id="106549"/>
    <lineage>
        <taxon>Eukaryota</taxon>
        <taxon>Viridiplantae</taxon>
        <taxon>Streptophyta</taxon>
        <taxon>Embryophyta</taxon>
        <taxon>Tracheophyta</taxon>
        <taxon>Spermatophyta</taxon>
        <taxon>Magnoliopsida</taxon>
        <taxon>eudicotyledons</taxon>
        <taxon>Gunneridae</taxon>
        <taxon>Pentapetalae</taxon>
        <taxon>rosids</taxon>
        <taxon>fabids</taxon>
        <taxon>Rosales</taxon>
        <taxon>Rosaceae</taxon>
        <taxon>Amygdaloideae</taxon>
        <taxon>Maleae</taxon>
        <taxon>Malus</taxon>
    </lineage>
</organism>
<dbReference type="AlphaFoldDB" id="A0A540NTH2"/>
<sequence length="160" mass="18443">MHRASIRAEMNHQLSINYYETCLTPEAALVDPPQELLERVRVGVALIHFKSENYQKKSATNIENQDKKPYDHHFGSRPPTLLGRREVREKFLVPVIWGESHANHGNELADENLCKCIFVSMVWKKDEYVANLCHNHPDVPVEELTLDLDVSFHVLMDKVG</sequence>
<keyword evidence="2" id="KW-1185">Reference proteome</keyword>
<comment type="caution">
    <text evidence="1">The sequence shown here is derived from an EMBL/GenBank/DDBJ whole genome shotgun (WGS) entry which is preliminary data.</text>
</comment>
<name>A0A540NTH2_MALBA</name>
<accession>A0A540NTH2</accession>
<evidence type="ECO:0000313" key="2">
    <source>
        <dbReference type="Proteomes" id="UP000315295"/>
    </source>
</evidence>
<dbReference type="EMBL" id="VIEB01000005">
    <property type="protein sequence ID" value="TQE14336.1"/>
    <property type="molecule type" value="Genomic_DNA"/>
</dbReference>
<proteinExistence type="predicted"/>
<gene>
    <name evidence="1" type="ORF">C1H46_000255</name>
</gene>